<feature type="compositionally biased region" description="Basic and acidic residues" evidence="1">
    <location>
        <begin position="1"/>
        <end position="11"/>
    </location>
</feature>
<gene>
    <name evidence="2" type="ORF">AVDCRST_MAG65-2303</name>
</gene>
<name>A0A6J4SDD2_9ACTN</name>
<dbReference type="AlphaFoldDB" id="A0A6J4SDD2"/>
<proteinExistence type="predicted"/>
<feature type="region of interest" description="Disordered" evidence="1">
    <location>
        <begin position="1"/>
        <end position="45"/>
    </location>
</feature>
<organism evidence="2">
    <name type="scientific">uncultured Solirubrobacteraceae bacterium</name>
    <dbReference type="NCBI Taxonomy" id="1162706"/>
    <lineage>
        <taxon>Bacteria</taxon>
        <taxon>Bacillati</taxon>
        <taxon>Actinomycetota</taxon>
        <taxon>Thermoleophilia</taxon>
        <taxon>Solirubrobacterales</taxon>
        <taxon>Solirubrobacteraceae</taxon>
        <taxon>environmental samples</taxon>
    </lineage>
</organism>
<feature type="non-terminal residue" evidence="2">
    <location>
        <position position="45"/>
    </location>
</feature>
<evidence type="ECO:0000256" key="1">
    <source>
        <dbReference type="SAM" id="MobiDB-lite"/>
    </source>
</evidence>
<feature type="non-terminal residue" evidence="2">
    <location>
        <position position="1"/>
    </location>
</feature>
<protein>
    <submittedName>
        <fullName evidence="2">Uncharacterized protein</fullName>
    </submittedName>
</protein>
<dbReference type="EMBL" id="CADCVL010000385">
    <property type="protein sequence ID" value="CAA9495902.1"/>
    <property type="molecule type" value="Genomic_DNA"/>
</dbReference>
<reference evidence="2" key="1">
    <citation type="submission" date="2020-02" db="EMBL/GenBank/DDBJ databases">
        <authorList>
            <person name="Meier V. D."/>
        </authorList>
    </citation>
    <scope>NUCLEOTIDE SEQUENCE</scope>
    <source>
        <strain evidence="2">AVDCRST_MAG65</strain>
    </source>
</reference>
<sequence length="45" mass="4934">ESERDRQEADVVRPAGRARGSLIGGDHARRGAHLVPSLRRGSPRM</sequence>
<accession>A0A6J4SDD2</accession>
<evidence type="ECO:0000313" key="2">
    <source>
        <dbReference type="EMBL" id="CAA9495902.1"/>
    </source>
</evidence>